<dbReference type="PANTHER" id="PTHR43138:SF1">
    <property type="entry name" value="N-ACETYLTRANSFERASE ACA1"/>
    <property type="match status" value="1"/>
</dbReference>
<protein>
    <recommendedName>
        <fullName evidence="1">N-acetyltransferase domain-containing protein</fullName>
    </recommendedName>
</protein>
<dbReference type="InterPro" id="IPR016181">
    <property type="entry name" value="Acyl_CoA_acyltransferase"/>
</dbReference>
<keyword evidence="3" id="KW-1185">Reference proteome</keyword>
<dbReference type="SUPFAM" id="SSF55729">
    <property type="entry name" value="Acyl-CoA N-acyltransferases (Nat)"/>
    <property type="match status" value="1"/>
</dbReference>
<feature type="domain" description="N-acetyltransferase" evidence="1">
    <location>
        <begin position="32"/>
        <end position="188"/>
    </location>
</feature>
<sequence length="193" mass="22062">MSTAYGFECKPGVTTFEGLPERIILSKTGLEVEFDVYRDDTDFRDMYTIWEEIVDEGKTYPQDTTTEESFRGYFLSHNCFVFRLVDTRRTIGGFYIKPNFPGRSAHLANCGLAVKMEYRSHGLGHYMMERVIKYAKLIGYEALYTNLVFCSNPASITVCKKYGFVEVGRLPRAGNLKGLGYVDALQLYRDLSV</sequence>
<reference evidence="2" key="1">
    <citation type="submission" date="2020-11" db="EMBL/GenBank/DDBJ databases">
        <authorList>
            <person name="Tran Van P."/>
        </authorList>
    </citation>
    <scope>NUCLEOTIDE SEQUENCE</scope>
</reference>
<dbReference type="EMBL" id="CAJPVJ010009197">
    <property type="protein sequence ID" value="CAG2172433.1"/>
    <property type="molecule type" value="Genomic_DNA"/>
</dbReference>
<dbReference type="InterPro" id="IPR052742">
    <property type="entry name" value="Mito_N-acetyltransferase"/>
</dbReference>
<dbReference type="InterPro" id="IPR000182">
    <property type="entry name" value="GNAT_dom"/>
</dbReference>
<evidence type="ECO:0000313" key="2">
    <source>
        <dbReference type="EMBL" id="CAD7655246.1"/>
    </source>
</evidence>
<organism evidence="2">
    <name type="scientific">Oppiella nova</name>
    <dbReference type="NCBI Taxonomy" id="334625"/>
    <lineage>
        <taxon>Eukaryota</taxon>
        <taxon>Metazoa</taxon>
        <taxon>Ecdysozoa</taxon>
        <taxon>Arthropoda</taxon>
        <taxon>Chelicerata</taxon>
        <taxon>Arachnida</taxon>
        <taxon>Acari</taxon>
        <taxon>Acariformes</taxon>
        <taxon>Sarcoptiformes</taxon>
        <taxon>Oribatida</taxon>
        <taxon>Brachypylina</taxon>
        <taxon>Oppioidea</taxon>
        <taxon>Oppiidae</taxon>
        <taxon>Oppiella</taxon>
    </lineage>
</organism>
<evidence type="ECO:0000313" key="3">
    <source>
        <dbReference type="Proteomes" id="UP000728032"/>
    </source>
</evidence>
<dbReference type="Gene3D" id="3.40.630.30">
    <property type="match status" value="1"/>
</dbReference>
<dbReference type="CDD" id="cd04301">
    <property type="entry name" value="NAT_SF"/>
    <property type="match status" value="1"/>
</dbReference>
<dbReference type="GO" id="GO:0016747">
    <property type="term" value="F:acyltransferase activity, transferring groups other than amino-acyl groups"/>
    <property type="evidence" value="ECO:0007669"/>
    <property type="project" value="InterPro"/>
</dbReference>
<dbReference type="PROSITE" id="PS51186">
    <property type="entry name" value="GNAT"/>
    <property type="match status" value="1"/>
</dbReference>
<dbReference type="Pfam" id="PF00583">
    <property type="entry name" value="Acetyltransf_1"/>
    <property type="match status" value="1"/>
</dbReference>
<accession>A0A7R9QSM2</accession>
<dbReference type="PANTHER" id="PTHR43138">
    <property type="entry name" value="ACETYLTRANSFERASE, GNAT FAMILY"/>
    <property type="match status" value="1"/>
</dbReference>
<dbReference type="OrthoDB" id="10264707at2759"/>
<gene>
    <name evidence="2" type="ORF">ONB1V03_LOCUS11890</name>
</gene>
<name>A0A7R9QSM2_9ACAR</name>
<dbReference type="AlphaFoldDB" id="A0A7R9QSM2"/>
<dbReference type="GO" id="GO:0005634">
    <property type="term" value="C:nucleus"/>
    <property type="evidence" value="ECO:0007669"/>
    <property type="project" value="TreeGrafter"/>
</dbReference>
<dbReference type="EMBL" id="OC924022">
    <property type="protein sequence ID" value="CAD7655246.1"/>
    <property type="molecule type" value="Genomic_DNA"/>
</dbReference>
<dbReference type="Proteomes" id="UP000728032">
    <property type="component" value="Unassembled WGS sequence"/>
</dbReference>
<proteinExistence type="predicted"/>
<evidence type="ECO:0000259" key="1">
    <source>
        <dbReference type="PROSITE" id="PS51186"/>
    </source>
</evidence>